<keyword evidence="9" id="KW-1133">Transmembrane helix</keyword>
<name>A0A1H3CJ92_9PSEU</name>
<evidence type="ECO:0000313" key="12">
    <source>
        <dbReference type="Proteomes" id="UP000199515"/>
    </source>
</evidence>
<dbReference type="PANTHER" id="PTHR24421:SF10">
    <property type="entry name" value="NITRATE_NITRITE SENSOR PROTEIN NARQ"/>
    <property type="match status" value="1"/>
</dbReference>
<dbReference type="GO" id="GO:0016020">
    <property type="term" value="C:membrane"/>
    <property type="evidence" value="ECO:0007669"/>
    <property type="project" value="InterPro"/>
</dbReference>
<dbReference type="InterPro" id="IPR050482">
    <property type="entry name" value="Sensor_HK_TwoCompSys"/>
</dbReference>
<feature type="transmembrane region" description="Helical" evidence="9">
    <location>
        <begin position="58"/>
        <end position="78"/>
    </location>
</feature>
<dbReference type="Gene3D" id="1.20.5.1930">
    <property type="match status" value="1"/>
</dbReference>
<sequence>MATYYSLGLPGGPEPIPFVLALYFAAAAGLRRVAMAGAAACVVLTQGVVVLLGERIVWSEVAAVAGALAVVVLLGELTRVRRARVREKAAYEERSRIARELHDSVTHHLAVISVQANAALLGRDIRPEVALTAIKEASKTASRELREALGALRDPECAPRIGALVANVRAAGVDVRLNDNRNGDLDADLDDDVPEVGWAGYRIVQEALTNAVRHAPGAEVDVRVERREGKVAIAVDSGHGLRGMRKRAESAGGTCVAGPSEDGFAVRVELPR</sequence>
<dbReference type="CDD" id="cd16917">
    <property type="entry name" value="HATPase_UhpB-NarQ-NarX-like"/>
    <property type="match status" value="1"/>
</dbReference>
<evidence type="ECO:0000256" key="6">
    <source>
        <dbReference type="ARBA" id="ARBA00022777"/>
    </source>
</evidence>
<feature type="domain" description="Signal transduction histidine kinase subgroup 3 dimerisation and phosphoacceptor" evidence="10">
    <location>
        <begin position="93"/>
        <end position="155"/>
    </location>
</feature>
<evidence type="ECO:0000313" key="11">
    <source>
        <dbReference type="EMBL" id="SDX54197.1"/>
    </source>
</evidence>
<keyword evidence="8" id="KW-0902">Two-component regulatory system</keyword>
<evidence type="ECO:0000256" key="5">
    <source>
        <dbReference type="ARBA" id="ARBA00022741"/>
    </source>
</evidence>
<evidence type="ECO:0000256" key="1">
    <source>
        <dbReference type="ARBA" id="ARBA00000085"/>
    </source>
</evidence>
<evidence type="ECO:0000256" key="8">
    <source>
        <dbReference type="ARBA" id="ARBA00023012"/>
    </source>
</evidence>
<evidence type="ECO:0000256" key="4">
    <source>
        <dbReference type="ARBA" id="ARBA00022679"/>
    </source>
</evidence>
<evidence type="ECO:0000256" key="3">
    <source>
        <dbReference type="ARBA" id="ARBA00022553"/>
    </source>
</evidence>
<gene>
    <name evidence="11" type="ORF">SAMN05421504_10353</name>
</gene>
<keyword evidence="3" id="KW-0597">Phosphoprotein</keyword>
<dbReference type="Gene3D" id="3.30.565.10">
    <property type="entry name" value="Histidine kinase-like ATPase, C-terminal domain"/>
    <property type="match status" value="1"/>
</dbReference>
<dbReference type="GO" id="GO:0046983">
    <property type="term" value="F:protein dimerization activity"/>
    <property type="evidence" value="ECO:0007669"/>
    <property type="project" value="InterPro"/>
</dbReference>
<dbReference type="GO" id="GO:0000155">
    <property type="term" value="F:phosphorelay sensor kinase activity"/>
    <property type="evidence" value="ECO:0007669"/>
    <property type="project" value="InterPro"/>
</dbReference>
<dbReference type="InterPro" id="IPR036890">
    <property type="entry name" value="HATPase_C_sf"/>
</dbReference>
<evidence type="ECO:0000256" key="9">
    <source>
        <dbReference type="SAM" id="Phobius"/>
    </source>
</evidence>
<dbReference type="Proteomes" id="UP000199515">
    <property type="component" value="Unassembled WGS sequence"/>
</dbReference>
<evidence type="ECO:0000256" key="7">
    <source>
        <dbReference type="ARBA" id="ARBA00022840"/>
    </source>
</evidence>
<organism evidence="11 12">
    <name type="scientific">Amycolatopsis xylanica</name>
    <dbReference type="NCBI Taxonomy" id="589385"/>
    <lineage>
        <taxon>Bacteria</taxon>
        <taxon>Bacillati</taxon>
        <taxon>Actinomycetota</taxon>
        <taxon>Actinomycetes</taxon>
        <taxon>Pseudonocardiales</taxon>
        <taxon>Pseudonocardiaceae</taxon>
        <taxon>Amycolatopsis</taxon>
    </lineage>
</organism>
<keyword evidence="9" id="KW-0812">Transmembrane</keyword>
<keyword evidence="4" id="KW-0808">Transferase</keyword>
<dbReference type="EMBL" id="FNON01000003">
    <property type="protein sequence ID" value="SDX54197.1"/>
    <property type="molecule type" value="Genomic_DNA"/>
</dbReference>
<feature type="transmembrane region" description="Helical" evidence="9">
    <location>
        <begin position="33"/>
        <end position="52"/>
    </location>
</feature>
<proteinExistence type="predicted"/>
<dbReference type="Pfam" id="PF07730">
    <property type="entry name" value="HisKA_3"/>
    <property type="match status" value="1"/>
</dbReference>
<dbReference type="InterPro" id="IPR011712">
    <property type="entry name" value="Sig_transdc_His_kin_sub3_dim/P"/>
</dbReference>
<keyword evidence="7" id="KW-0067">ATP-binding</keyword>
<keyword evidence="9" id="KW-0472">Membrane</keyword>
<evidence type="ECO:0000256" key="2">
    <source>
        <dbReference type="ARBA" id="ARBA00012438"/>
    </source>
</evidence>
<protein>
    <recommendedName>
        <fullName evidence="2">histidine kinase</fullName>
        <ecNumber evidence="2">2.7.13.3</ecNumber>
    </recommendedName>
</protein>
<accession>A0A1H3CJ92</accession>
<dbReference type="AlphaFoldDB" id="A0A1H3CJ92"/>
<keyword evidence="12" id="KW-1185">Reference proteome</keyword>
<comment type="catalytic activity">
    <reaction evidence="1">
        <text>ATP + protein L-histidine = ADP + protein N-phospho-L-histidine.</text>
        <dbReference type="EC" id="2.7.13.3"/>
    </reaction>
</comment>
<dbReference type="SUPFAM" id="SSF55874">
    <property type="entry name" value="ATPase domain of HSP90 chaperone/DNA topoisomerase II/histidine kinase"/>
    <property type="match status" value="1"/>
</dbReference>
<dbReference type="GO" id="GO:0005524">
    <property type="term" value="F:ATP binding"/>
    <property type="evidence" value="ECO:0007669"/>
    <property type="project" value="UniProtKB-KW"/>
</dbReference>
<evidence type="ECO:0000259" key="10">
    <source>
        <dbReference type="Pfam" id="PF07730"/>
    </source>
</evidence>
<dbReference type="EC" id="2.7.13.3" evidence="2"/>
<dbReference type="PANTHER" id="PTHR24421">
    <property type="entry name" value="NITRATE/NITRITE SENSOR PROTEIN NARX-RELATED"/>
    <property type="match status" value="1"/>
</dbReference>
<dbReference type="STRING" id="589385.SAMN05421504_10353"/>
<reference evidence="11 12" key="1">
    <citation type="submission" date="2016-10" db="EMBL/GenBank/DDBJ databases">
        <authorList>
            <person name="de Groot N.N."/>
        </authorList>
    </citation>
    <scope>NUCLEOTIDE SEQUENCE [LARGE SCALE GENOMIC DNA]</scope>
    <source>
        <strain evidence="11 12">CPCC 202699</strain>
    </source>
</reference>
<keyword evidence="6 11" id="KW-0418">Kinase</keyword>
<keyword evidence="5" id="KW-0547">Nucleotide-binding</keyword>